<dbReference type="InterPro" id="IPR007372">
    <property type="entry name" value="Lipid/polyisoprenoid-bd_YceI"/>
</dbReference>
<evidence type="ECO:0000256" key="2">
    <source>
        <dbReference type="SAM" id="SignalP"/>
    </source>
</evidence>
<gene>
    <name evidence="4" type="ORF">F3059_02975</name>
</gene>
<dbReference type="EMBL" id="WACR01000002">
    <property type="protein sequence ID" value="KAB1065633.1"/>
    <property type="molecule type" value="Genomic_DNA"/>
</dbReference>
<accession>A0A6N6M9T0</accession>
<feature type="signal peptide" evidence="2">
    <location>
        <begin position="1"/>
        <end position="19"/>
    </location>
</feature>
<protein>
    <submittedName>
        <fullName evidence="4">YceI family protein</fullName>
    </submittedName>
</protein>
<dbReference type="PANTHER" id="PTHR34406">
    <property type="entry name" value="PROTEIN YCEI"/>
    <property type="match status" value="1"/>
</dbReference>
<dbReference type="Gene3D" id="2.40.128.110">
    <property type="entry name" value="Lipid/polyisoprenoid-binding, YceI-like"/>
    <property type="match status" value="1"/>
</dbReference>
<keyword evidence="2" id="KW-0732">Signal</keyword>
<dbReference type="OrthoDB" id="951410at2"/>
<name>A0A6N6M9T0_9FLAO</name>
<evidence type="ECO:0000313" key="5">
    <source>
        <dbReference type="Proteomes" id="UP000435357"/>
    </source>
</evidence>
<organism evidence="4 5">
    <name type="scientific">Salibacter halophilus</name>
    <dbReference type="NCBI Taxonomy" id="1803916"/>
    <lineage>
        <taxon>Bacteria</taxon>
        <taxon>Pseudomonadati</taxon>
        <taxon>Bacteroidota</taxon>
        <taxon>Flavobacteriia</taxon>
        <taxon>Flavobacteriales</taxon>
        <taxon>Salibacteraceae</taxon>
        <taxon>Salibacter</taxon>
    </lineage>
</organism>
<evidence type="ECO:0000256" key="1">
    <source>
        <dbReference type="SAM" id="MobiDB-lite"/>
    </source>
</evidence>
<dbReference type="PANTHER" id="PTHR34406:SF1">
    <property type="entry name" value="PROTEIN YCEI"/>
    <property type="match status" value="1"/>
</dbReference>
<dbReference type="Proteomes" id="UP000435357">
    <property type="component" value="Unassembled WGS sequence"/>
</dbReference>
<feature type="domain" description="Lipid/polyisoprenoid-binding YceI-like" evidence="3">
    <location>
        <begin position="54"/>
        <end position="220"/>
    </location>
</feature>
<dbReference type="PROSITE" id="PS51257">
    <property type="entry name" value="PROKAR_LIPOPROTEIN"/>
    <property type="match status" value="1"/>
</dbReference>
<dbReference type="AlphaFoldDB" id="A0A6N6M9T0"/>
<feature type="chain" id="PRO_5026766281" evidence="2">
    <location>
        <begin position="20"/>
        <end position="223"/>
    </location>
</feature>
<reference evidence="4 5" key="1">
    <citation type="submission" date="2019-09" db="EMBL/GenBank/DDBJ databases">
        <title>Genomes of Cryomorphaceae.</title>
        <authorList>
            <person name="Bowman J.P."/>
        </authorList>
    </citation>
    <scope>NUCLEOTIDE SEQUENCE [LARGE SCALE GENOMIC DNA]</scope>
    <source>
        <strain evidence="4 5">KCTC 52047</strain>
    </source>
</reference>
<feature type="region of interest" description="Disordered" evidence="1">
    <location>
        <begin position="22"/>
        <end position="50"/>
    </location>
</feature>
<comment type="caution">
    <text evidence="4">The sequence shown here is derived from an EMBL/GenBank/DDBJ whole genome shotgun (WGS) entry which is preliminary data.</text>
</comment>
<feature type="compositionally biased region" description="Basic and acidic residues" evidence="1">
    <location>
        <begin position="28"/>
        <end position="50"/>
    </location>
</feature>
<dbReference type="InterPro" id="IPR036761">
    <property type="entry name" value="TTHA0802/YceI-like_sf"/>
</dbReference>
<dbReference type="Pfam" id="PF04264">
    <property type="entry name" value="YceI"/>
    <property type="match status" value="1"/>
</dbReference>
<dbReference type="RefSeq" id="WP_151166457.1">
    <property type="nucleotide sequence ID" value="NZ_WACR01000002.1"/>
</dbReference>
<proteinExistence type="predicted"/>
<evidence type="ECO:0000259" key="3">
    <source>
        <dbReference type="SMART" id="SM00867"/>
    </source>
</evidence>
<evidence type="ECO:0000313" key="4">
    <source>
        <dbReference type="EMBL" id="KAB1065633.1"/>
    </source>
</evidence>
<dbReference type="SUPFAM" id="SSF101874">
    <property type="entry name" value="YceI-like"/>
    <property type="match status" value="1"/>
</dbReference>
<keyword evidence="5" id="KW-1185">Reference proteome</keyword>
<sequence length="223" mass="24540">MKKNTFLALFLAGSAFLTACGGGGSAEKGGEKEKKADKKEKTEMKDEKSAKEMTMMVDTSKSKAKWAGTLVGVYTHSGNVMFEKGMLTAKGDKITGGEFVIDMNTMVATDDNYDPEKDKTPEKLIGHLKADDFFAVKKHPTASFKIKSYDEASNTITGDLTVRGKTQEEKITDVAFNPKEGTAKGKLVFDRHEYDVAYTMSMKDMTITDEIEVMVDLKLNPKS</sequence>
<dbReference type="SMART" id="SM00867">
    <property type="entry name" value="YceI"/>
    <property type="match status" value="1"/>
</dbReference>